<dbReference type="PANTHER" id="PTHR30143">
    <property type="entry name" value="ACID HYDRATASE"/>
    <property type="match status" value="1"/>
</dbReference>
<organism evidence="3 4">
    <name type="scientific">Steroidobacter agaridevorans</name>
    <dbReference type="NCBI Taxonomy" id="2695856"/>
    <lineage>
        <taxon>Bacteria</taxon>
        <taxon>Pseudomonadati</taxon>
        <taxon>Pseudomonadota</taxon>
        <taxon>Gammaproteobacteria</taxon>
        <taxon>Steroidobacterales</taxon>
        <taxon>Steroidobacteraceae</taxon>
        <taxon>Steroidobacter</taxon>
    </lineage>
</organism>
<dbReference type="GO" id="GO:0008684">
    <property type="term" value="F:2-oxopent-4-enoate hydratase activity"/>
    <property type="evidence" value="ECO:0007669"/>
    <property type="project" value="TreeGrafter"/>
</dbReference>
<gene>
    <name evidence="3" type="primary">mhpD_1</name>
    <name evidence="3" type="ORF">GCM10011487_06710</name>
</gene>
<feature type="domain" description="Fumarylacetoacetase-like C-terminal" evidence="2">
    <location>
        <begin position="72"/>
        <end position="254"/>
    </location>
</feature>
<reference evidence="4" key="1">
    <citation type="submission" date="2020-01" db="EMBL/GenBank/DDBJ databases">
        <title>'Steroidobacter agaridevorans' sp. nov., agar-degrading bacteria isolated from rhizosphere soils.</title>
        <authorList>
            <person name="Ikenaga M."/>
            <person name="Kataoka M."/>
            <person name="Murouchi A."/>
            <person name="Katsuragi S."/>
            <person name="Sakai M."/>
        </authorList>
    </citation>
    <scope>NUCLEOTIDE SEQUENCE [LARGE SCALE GENOMIC DNA]</scope>
    <source>
        <strain evidence="4">YU21-B</strain>
    </source>
</reference>
<dbReference type="Gene3D" id="3.90.850.10">
    <property type="entry name" value="Fumarylacetoacetase-like, C-terminal domain"/>
    <property type="match status" value="1"/>
</dbReference>
<dbReference type="Pfam" id="PF01557">
    <property type="entry name" value="FAA_hydrolase"/>
    <property type="match status" value="1"/>
</dbReference>
<dbReference type="SUPFAM" id="SSF56529">
    <property type="entry name" value="FAH"/>
    <property type="match status" value="1"/>
</dbReference>
<dbReference type="EMBL" id="BLJN01000001">
    <property type="protein sequence ID" value="GFE78671.1"/>
    <property type="molecule type" value="Genomic_DNA"/>
</dbReference>
<accession>A0A829Y6L6</accession>
<dbReference type="InterPro" id="IPR050772">
    <property type="entry name" value="Hydratase-Decarb/MhpD_sf"/>
</dbReference>
<evidence type="ECO:0000313" key="4">
    <source>
        <dbReference type="Proteomes" id="UP000445000"/>
    </source>
</evidence>
<keyword evidence="4" id="KW-1185">Reference proteome</keyword>
<evidence type="ECO:0000259" key="2">
    <source>
        <dbReference type="Pfam" id="PF01557"/>
    </source>
</evidence>
<dbReference type="InterPro" id="IPR036663">
    <property type="entry name" value="Fumarylacetoacetase_C_sf"/>
</dbReference>
<sequence length="258" mass="27027">MDQRVSETAQALLDAYSGAPLPPIRSRFDAGDVRAAYAVQLAQIAHWVEQGRRPVGRKIGLTSPAVQKQLGVAEPDFGQLFADMVYGTGETIPVSRLQQPRVEAEIALILSRDLDMAHATVADVIASVGCVLPALEVVGSRIAGWQIDIVDTIADNASSGVLVLGGPAQRIEGLDLVNCAMTMTLNGKPVSSGYGRDCLGGPLNAAVWLARRSRELGRPLKQGELVMTGALGPMVSVQAGDVVHATIAGIGQVGVQFA</sequence>
<dbReference type="AlphaFoldDB" id="A0A829Y6L6"/>
<dbReference type="Proteomes" id="UP000445000">
    <property type="component" value="Unassembled WGS sequence"/>
</dbReference>
<proteinExistence type="predicted"/>
<name>A0A829Y6L6_9GAMM</name>
<dbReference type="GO" id="GO:0005737">
    <property type="term" value="C:cytoplasm"/>
    <property type="evidence" value="ECO:0007669"/>
    <property type="project" value="TreeGrafter"/>
</dbReference>
<dbReference type="PANTHER" id="PTHR30143:SF0">
    <property type="entry name" value="2-KETO-4-PENTENOATE HYDRATASE"/>
    <property type="match status" value="1"/>
</dbReference>
<evidence type="ECO:0000313" key="3">
    <source>
        <dbReference type="EMBL" id="GFE78671.1"/>
    </source>
</evidence>
<evidence type="ECO:0000256" key="1">
    <source>
        <dbReference type="ARBA" id="ARBA00023239"/>
    </source>
</evidence>
<comment type="caution">
    <text evidence="3">The sequence shown here is derived from an EMBL/GenBank/DDBJ whole genome shotgun (WGS) entry which is preliminary data.</text>
</comment>
<dbReference type="RefSeq" id="WP_161810541.1">
    <property type="nucleotide sequence ID" value="NZ_BLJN01000001.1"/>
</dbReference>
<dbReference type="InterPro" id="IPR011234">
    <property type="entry name" value="Fumarylacetoacetase-like_C"/>
</dbReference>
<keyword evidence="1" id="KW-0456">Lyase</keyword>
<protein>
    <submittedName>
        <fullName evidence="3">2-keto-4-pentenoate hydratase</fullName>
    </submittedName>
</protein>